<proteinExistence type="predicted"/>
<organism evidence="10 11">
    <name type="scientific">Leptobrachium leishanense</name>
    <name type="common">Leishan spiny toad</name>
    <dbReference type="NCBI Taxonomy" id="445787"/>
    <lineage>
        <taxon>Eukaryota</taxon>
        <taxon>Metazoa</taxon>
        <taxon>Chordata</taxon>
        <taxon>Craniata</taxon>
        <taxon>Vertebrata</taxon>
        <taxon>Euteleostomi</taxon>
        <taxon>Amphibia</taxon>
        <taxon>Batrachia</taxon>
        <taxon>Anura</taxon>
        <taxon>Pelobatoidea</taxon>
        <taxon>Megophryidae</taxon>
        <taxon>Leptobrachium</taxon>
    </lineage>
</organism>
<accession>A0A8C5R8U2</accession>
<keyword evidence="7" id="KW-0449">Lipoprotein</keyword>
<dbReference type="GO" id="GO:0098552">
    <property type="term" value="C:side of membrane"/>
    <property type="evidence" value="ECO:0007669"/>
    <property type="project" value="UniProtKB-KW"/>
</dbReference>
<dbReference type="PANTHER" id="PTHR10624:SF8">
    <property type="entry name" value="LY6_PLAUR DOMAIN-CONTAINING PROTEIN 3"/>
    <property type="match status" value="1"/>
</dbReference>
<keyword evidence="5" id="KW-0472">Membrane</keyword>
<evidence type="ECO:0000256" key="4">
    <source>
        <dbReference type="ARBA" id="ARBA00022729"/>
    </source>
</evidence>
<name>A0A8C5R8U2_9ANUR</name>
<dbReference type="Gene3D" id="2.10.60.10">
    <property type="entry name" value="CD59"/>
    <property type="match status" value="2"/>
</dbReference>
<comment type="subcellular location">
    <subcellularLocation>
        <location evidence="1">Cell membrane</location>
        <topology evidence="1">Lipid-anchor</topology>
        <topology evidence="1">GPI-anchor</topology>
    </subcellularLocation>
</comment>
<evidence type="ECO:0000313" key="10">
    <source>
        <dbReference type="Ensembl" id="ENSLLEP00000049358.1"/>
    </source>
</evidence>
<dbReference type="Ensembl" id="ENSLLET00000051280.1">
    <property type="protein sequence ID" value="ENSLLEP00000049358.1"/>
    <property type="gene ID" value="ENSLLEG00000031072.1"/>
</dbReference>
<feature type="region of interest" description="Disordered" evidence="8">
    <location>
        <begin position="294"/>
        <end position="323"/>
    </location>
</feature>
<evidence type="ECO:0000256" key="7">
    <source>
        <dbReference type="ARBA" id="ARBA00023288"/>
    </source>
</evidence>
<evidence type="ECO:0000256" key="8">
    <source>
        <dbReference type="SAM" id="MobiDB-lite"/>
    </source>
</evidence>
<reference evidence="10" key="1">
    <citation type="submission" date="2025-08" db="UniProtKB">
        <authorList>
            <consortium name="Ensembl"/>
        </authorList>
    </citation>
    <scope>IDENTIFICATION</scope>
</reference>
<keyword evidence="11" id="KW-1185">Reference proteome</keyword>
<feature type="compositionally biased region" description="Polar residues" evidence="8">
    <location>
        <begin position="306"/>
        <end position="318"/>
    </location>
</feature>
<dbReference type="PANTHER" id="PTHR10624">
    <property type="entry name" value="UROKINASE PLASMINOGEN ACTIVATOR SURFACE RECEPTOR-RELATED"/>
    <property type="match status" value="1"/>
</dbReference>
<dbReference type="Pfam" id="PF00021">
    <property type="entry name" value="UPAR_LY6"/>
    <property type="match status" value="2"/>
</dbReference>
<evidence type="ECO:0000256" key="1">
    <source>
        <dbReference type="ARBA" id="ARBA00004609"/>
    </source>
</evidence>
<sequence length="365" mass="39940">MFGAPPWILSKLMSDKTEPAAERIFTLARIRPEVFSWRQKTKVSVRMEEKQNKRFSTLSIICALCIFFMQGVPVQSLECYYCSDLGDGSCLENTIKKNLCSPDENMCVETVTAIESSHEQFTVLVKGCGSGMPTRTEKASYFHGITVYTLVVQCNSSLCNKEFETKNFQLPPPDNTSNWVNEVQCYNCIGKGNGQCTPSTAPVKQCFNSLNNCFDGNVTIKLGNSTAAVPVKSCSQEDHCAVQTFAFGAPTVEIKGACCRGNLCNQDLSNKTQYMELPPLVLIPPPVVDLNHTSAIPPVSAMPTHEQPQPTRTSNAPNDVNVTVNSNTTISSALSNQNGNDQPSKASPLQISPWLVCSALLLFKL</sequence>
<dbReference type="Proteomes" id="UP000694569">
    <property type="component" value="Unplaced"/>
</dbReference>
<dbReference type="InterPro" id="IPR045860">
    <property type="entry name" value="Snake_toxin-like_sf"/>
</dbReference>
<feature type="domain" description="UPAR/Ly6" evidence="9">
    <location>
        <begin position="183"/>
        <end position="276"/>
    </location>
</feature>
<evidence type="ECO:0000256" key="6">
    <source>
        <dbReference type="ARBA" id="ARBA00023180"/>
    </source>
</evidence>
<dbReference type="OrthoDB" id="9834667at2759"/>
<keyword evidence="4" id="KW-0732">Signal</keyword>
<evidence type="ECO:0000256" key="5">
    <source>
        <dbReference type="ARBA" id="ARBA00023136"/>
    </source>
</evidence>
<evidence type="ECO:0000313" key="11">
    <source>
        <dbReference type="Proteomes" id="UP000694569"/>
    </source>
</evidence>
<protein>
    <recommendedName>
        <fullName evidence="9">UPAR/Ly6 domain-containing protein</fullName>
    </recommendedName>
</protein>
<dbReference type="AlphaFoldDB" id="A0A8C5R8U2"/>
<dbReference type="SMART" id="SM00134">
    <property type="entry name" value="LU"/>
    <property type="match status" value="2"/>
</dbReference>
<reference evidence="10" key="2">
    <citation type="submission" date="2025-09" db="UniProtKB">
        <authorList>
            <consortium name="Ensembl"/>
        </authorList>
    </citation>
    <scope>IDENTIFICATION</scope>
</reference>
<keyword evidence="2" id="KW-1003">Cell membrane</keyword>
<keyword evidence="3" id="KW-0336">GPI-anchor</keyword>
<keyword evidence="6" id="KW-0325">Glycoprotein</keyword>
<dbReference type="GO" id="GO:0005886">
    <property type="term" value="C:plasma membrane"/>
    <property type="evidence" value="ECO:0007669"/>
    <property type="project" value="UniProtKB-SubCell"/>
</dbReference>
<dbReference type="InterPro" id="IPR016054">
    <property type="entry name" value="LY6_UPA_recep-like"/>
</dbReference>
<dbReference type="SUPFAM" id="SSF57302">
    <property type="entry name" value="Snake toxin-like"/>
    <property type="match status" value="2"/>
</dbReference>
<dbReference type="PROSITE" id="PS00983">
    <property type="entry name" value="LY6_UPAR"/>
    <property type="match status" value="1"/>
</dbReference>
<dbReference type="CDD" id="cd23562">
    <property type="entry name" value="TFP_LU_ECD_LYPD3_rpt1"/>
    <property type="match status" value="1"/>
</dbReference>
<evidence type="ECO:0000256" key="3">
    <source>
        <dbReference type="ARBA" id="ARBA00022622"/>
    </source>
</evidence>
<evidence type="ECO:0000256" key="2">
    <source>
        <dbReference type="ARBA" id="ARBA00022475"/>
    </source>
</evidence>
<dbReference type="InterPro" id="IPR018363">
    <property type="entry name" value="CD59_antigen_CS"/>
</dbReference>
<dbReference type="GeneTree" id="ENSGT00940000153599"/>
<feature type="domain" description="UPAR/Ly6" evidence="9">
    <location>
        <begin position="77"/>
        <end position="171"/>
    </location>
</feature>
<evidence type="ECO:0000259" key="9">
    <source>
        <dbReference type="SMART" id="SM00134"/>
    </source>
</evidence>